<dbReference type="GO" id="GO:0016491">
    <property type="term" value="F:oxidoreductase activity"/>
    <property type="evidence" value="ECO:0007669"/>
    <property type="project" value="UniProtKB-KW"/>
</dbReference>
<evidence type="ECO:0000256" key="3">
    <source>
        <dbReference type="ARBA" id="ARBA00023002"/>
    </source>
</evidence>
<dbReference type="EMBL" id="KZ825480">
    <property type="protein sequence ID" value="PYI33856.1"/>
    <property type="molecule type" value="Genomic_DNA"/>
</dbReference>
<dbReference type="AlphaFoldDB" id="A0A2V5JDQ2"/>
<dbReference type="InterPro" id="IPR002347">
    <property type="entry name" value="SDR_fam"/>
</dbReference>
<evidence type="ECO:0000256" key="2">
    <source>
        <dbReference type="ARBA" id="ARBA00022857"/>
    </source>
</evidence>
<organism evidence="4 5">
    <name type="scientific">Aspergillus indologenus CBS 114.80</name>
    <dbReference type="NCBI Taxonomy" id="1450541"/>
    <lineage>
        <taxon>Eukaryota</taxon>
        <taxon>Fungi</taxon>
        <taxon>Dikarya</taxon>
        <taxon>Ascomycota</taxon>
        <taxon>Pezizomycotina</taxon>
        <taxon>Eurotiomycetes</taxon>
        <taxon>Eurotiomycetidae</taxon>
        <taxon>Eurotiales</taxon>
        <taxon>Aspergillaceae</taxon>
        <taxon>Aspergillus</taxon>
        <taxon>Aspergillus subgen. Circumdati</taxon>
    </lineage>
</organism>
<evidence type="ECO:0000256" key="1">
    <source>
        <dbReference type="ARBA" id="ARBA00006484"/>
    </source>
</evidence>
<comment type="similarity">
    <text evidence="1">Belongs to the short-chain dehydrogenases/reductases (SDR) family.</text>
</comment>
<proteinExistence type="inferred from homology"/>
<evidence type="ECO:0000313" key="4">
    <source>
        <dbReference type="EMBL" id="PYI33856.1"/>
    </source>
</evidence>
<dbReference type="SUPFAM" id="SSF51735">
    <property type="entry name" value="NAD(P)-binding Rossmann-fold domains"/>
    <property type="match status" value="1"/>
</dbReference>
<accession>A0A2V5JDQ2</accession>
<sequence length="262" mass="27622">MTVVNSRIFAVTGGASGIGAATCRLLAARGAAVICIGDISPKGFESVTSDIQALNPATKVHCTRLDVSSSAEVDAWLQTIVQTFGDLHGLANVAGIAQPAGARQAPALLEETDEEWQRVFKVNLDGVFYCTRAGIRAMKALPGPKDRAIVNIGSIAAFIHLPDAYAYGTSKGACAYFTSCAAMDAWPLGIRINSVSPGITDTPALPQFMPQAKSIDEVKEAYIKEGFPIIQPEDVARTIVWLLSEDSRPVYGANINVGAATP</sequence>
<dbReference type="PRINTS" id="PR00081">
    <property type="entry name" value="GDHRDH"/>
</dbReference>
<keyword evidence="2" id="KW-0521">NADP</keyword>
<keyword evidence="3" id="KW-0560">Oxidoreductase</keyword>
<dbReference type="PANTHER" id="PTHR24321">
    <property type="entry name" value="DEHYDROGENASES, SHORT CHAIN"/>
    <property type="match status" value="1"/>
</dbReference>
<dbReference type="CDD" id="cd05233">
    <property type="entry name" value="SDR_c"/>
    <property type="match status" value="1"/>
</dbReference>
<protein>
    <submittedName>
        <fullName evidence="4">Short chain dehydrogenase/oxidoreductase CpoX2</fullName>
    </submittedName>
</protein>
<dbReference type="Pfam" id="PF13561">
    <property type="entry name" value="adh_short_C2"/>
    <property type="match status" value="1"/>
</dbReference>
<evidence type="ECO:0000313" key="5">
    <source>
        <dbReference type="Proteomes" id="UP000248817"/>
    </source>
</evidence>
<gene>
    <name evidence="4" type="ORF">BP00DRAFT_338041</name>
</gene>
<keyword evidence="5" id="KW-1185">Reference proteome</keyword>
<dbReference type="FunFam" id="3.40.50.720:FF:000084">
    <property type="entry name" value="Short-chain dehydrogenase reductase"/>
    <property type="match status" value="1"/>
</dbReference>
<dbReference type="Proteomes" id="UP000248817">
    <property type="component" value="Unassembled WGS sequence"/>
</dbReference>
<dbReference type="PANTHER" id="PTHR24321:SF8">
    <property type="entry name" value="ESTRADIOL 17-BETA-DEHYDROGENASE 8-RELATED"/>
    <property type="match status" value="1"/>
</dbReference>
<name>A0A2V5JDQ2_9EURO</name>
<dbReference type="InterPro" id="IPR036291">
    <property type="entry name" value="NAD(P)-bd_dom_sf"/>
</dbReference>
<reference evidence="4 5" key="1">
    <citation type="submission" date="2018-02" db="EMBL/GenBank/DDBJ databases">
        <title>The genomes of Aspergillus section Nigri reveals drivers in fungal speciation.</title>
        <authorList>
            <consortium name="DOE Joint Genome Institute"/>
            <person name="Vesth T.C."/>
            <person name="Nybo J."/>
            <person name="Theobald S."/>
            <person name="Brandl J."/>
            <person name="Frisvad J.C."/>
            <person name="Nielsen K.F."/>
            <person name="Lyhne E.K."/>
            <person name="Kogle M.E."/>
            <person name="Kuo A."/>
            <person name="Riley R."/>
            <person name="Clum A."/>
            <person name="Nolan M."/>
            <person name="Lipzen A."/>
            <person name="Salamov A."/>
            <person name="Henrissat B."/>
            <person name="Wiebenga A."/>
            <person name="De vries R.P."/>
            <person name="Grigoriev I.V."/>
            <person name="Mortensen U.H."/>
            <person name="Andersen M.R."/>
            <person name="Baker S.E."/>
        </authorList>
    </citation>
    <scope>NUCLEOTIDE SEQUENCE [LARGE SCALE GENOMIC DNA]</scope>
    <source>
        <strain evidence="4 5">CBS 114.80</strain>
    </source>
</reference>
<dbReference type="Gene3D" id="3.40.50.720">
    <property type="entry name" value="NAD(P)-binding Rossmann-like Domain"/>
    <property type="match status" value="1"/>
</dbReference>